<accession>A0A0M0G273</accession>
<reference evidence="2" key="1">
    <citation type="submission" date="2015-07" db="EMBL/GenBank/DDBJ databases">
        <title>Fjat-14235 jcm11544.</title>
        <authorList>
            <person name="Liu B."/>
            <person name="Wang J."/>
            <person name="Zhu Y."/>
            <person name="Liu G."/>
            <person name="Chen Q."/>
            <person name="Chen Z."/>
            <person name="Lan J."/>
            <person name="Che J."/>
            <person name="Ge C."/>
            <person name="Shi H."/>
            <person name="Pan Z."/>
            <person name="Liu X."/>
        </authorList>
    </citation>
    <scope>NUCLEOTIDE SEQUENCE [LARGE SCALE GENOMIC DNA]</scope>
    <source>
        <strain evidence="2">JCM 11544</strain>
    </source>
</reference>
<dbReference type="Pfam" id="PF08970">
    <property type="entry name" value="Sda"/>
    <property type="match status" value="1"/>
</dbReference>
<dbReference type="RefSeq" id="WP_053429307.1">
    <property type="nucleotide sequence ID" value="NZ_BSED01000527.1"/>
</dbReference>
<dbReference type="SUPFAM" id="SSF100985">
    <property type="entry name" value="Sporulation inhibitor Sda"/>
    <property type="match status" value="1"/>
</dbReference>
<dbReference type="InterPro" id="IPR036916">
    <property type="entry name" value="Sda_sf"/>
</dbReference>
<evidence type="ECO:0008006" key="3">
    <source>
        <dbReference type="Google" id="ProtNLM"/>
    </source>
</evidence>
<dbReference type="EMBL" id="LGUE01000005">
    <property type="protein sequence ID" value="KON83920.1"/>
    <property type="molecule type" value="Genomic_DNA"/>
</dbReference>
<organism evidence="1 2">
    <name type="scientific">Rossellomorea marisflavi</name>
    <dbReference type="NCBI Taxonomy" id="189381"/>
    <lineage>
        <taxon>Bacteria</taxon>
        <taxon>Bacillati</taxon>
        <taxon>Bacillota</taxon>
        <taxon>Bacilli</taxon>
        <taxon>Bacillales</taxon>
        <taxon>Bacillaceae</taxon>
        <taxon>Rossellomorea</taxon>
    </lineage>
</organism>
<proteinExistence type="predicted"/>
<protein>
    <recommendedName>
        <fullName evidence="3">Sporulation histidine kinase inhibitor Sda</fullName>
    </recommendedName>
</protein>
<comment type="caution">
    <text evidence="1">The sequence shown here is derived from an EMBL/GenBank/DDBJ whole genome shotgun (WGS) entry which is preliminary data.</text>
</comment>
<keyword evidence="2" id="KW-1185">Reference proteome</keyword>
<dbReference type="Gene3D" id="1.10.287.1100">
    <property type="entry name" value="Sporulation inhibitor A"/>
    <property type="match status" value="1"/>
</dbReference>
<dbReference type="Proteomes" id="UP000037405">
    <property type="component" value="Unassembled WGS sequence"/>
</dbReference>
<dbReference type="InterPro" id="IPR015064">
    <property type="entry name" value="Sda"/>
</dbReference>
<sequence>MRFAEFESNFTLPKTEIEVDSMKTLSDQALLDAYKKAKLLNLSSEFILLIEEELKKRKLGSITR</sequence>
<name>A0A0M0G273_9BACI</name>
<evidence type="ECO:0000313" key="2">
    <source>
        <dbReference type="Proteomes" id="UP000037405"/>
    </source>
</evidence>
<evidence type="ECO:0000313" key="1">
    <source>
        <dbReference type="EMBL" id="KON83920.1"/>
    </source>
</evidence>
<dbReference type="AlphaFoldDB" id="A0A0M0G273"/>
<gene>
    <name evidence="1" type="ORF">AF331_17375</name>
</gene>